<organism evidence="1 2">
    <name type="scientific">Vaccinium darrowii</name>
    <dbReference type="NCBI Taxonomy" id="229202"/>
    <lineage>
        <taxon>Eukaryota</taxon>
        <taxon>Viridiplantae</taxon>
        <taxon>Streptophyta</taxon>
        <taxon>Embryophyta</taxon>
        <taxon>Tracheophyta</taxon>
        <taxon>Spermatophyta</taxon>
        <taxon>Magnoliopsida</taxon>
        <taxon>eudicotyledons</taxon>
        <taxon>Gunneridae</taxon>
        <taxon>Pentapetalae</taxon>
        <taxon>asterids</taxon>
        <taxon>Ericales</taxon>
        <taxon>Ericaceae</taxon>
        <taxon>Vaccinioideae</taxon>
        <taxon>Vaccinieae</taxon>
        <taxon>Vaccinium</taxon>
    </lineage>
</organism>
<dbReference type="EMBL" id="CM037155">
    <property type="protein sequence ID" value="KAH7845574.1"/>
    <property type="molecule type" value="Genomic_DNA"/>
</dbReference>
<gene>
    <name evidence="1" type="ORF">Vadar_003653</name>
</gene>
<name>A0ACB7XW92_9ERIC</name>
<dbReference type="Proteomes" id="UP000828048">
    <property type="component" value="Chromosome 5"/>
</dbReference>
<accession>A0ACB7XW92</accession>
<protein>
    <submittedName>
        <fullName evidence="1">Uncharacterized protein</fullName>
    </submittedName>
</protein>
<sequence>MNQRLDSNVLRLLDLEFLKCLEKLTFTTNWASDSSLGRTLLPRLKLPLTITRITLKYTCLKWEELSLLQTLSSLEVLRLIEYACVGPIWNTSELDGFPQLKYLRFYNLNIKEWIASKDQFPNLEVLVLENCRKLERIPIDFGNLNKLLEIKLEFCRRSAEGLAREIREEQRKRNGDDGCLNLLAKDIGWDSLEWSGMSRVRKWH</sequence>
<keyword evidence="2" id="KW-1185">Reference proteome</keyword>
<evidence type="ECO:0000313" key="1">
    <source>
        <dbReference type="EMBL" id="KAH7845574.1"/>
    </source>
</evidence>
<comment type="caution">
    <text evidence="1">The sequence shown here is derived from an EMBL/GenBank/DDBJ whole genome shotgun (WGS) entry which is preliminary data.</text>
</comment>
<reference evidence="1 2" key="1">
    <citation type="journal article" date="2021" name="Hortic Res">
        <title>High-quality reference genome and annotation aids understanding of berry development for evergreen blueberry (Vaccinium darrowii).</title>
        <authorList>
            <person name="Yu J."/>
            <person name="Hulse-Kemp A.M."/>
            <person name="Babiker E."/>
            <person name="Staton M."/>
        </authorList>
    </citation>
    <scope>NUCLEOTIDE SEQUENCE [LARGE SCALE GENOMIC DNA]</scope>
    <source>
        <strain evidence="2">cv. NJ 8807/NJ 8810</strain>
        <tissue evidence="1">Young leaf</tissue>
    </source>
</reference>
<proteinExistence type="predicted"/>
<evidence type="ECO:0000313" key="2">
    <source>
        <dbReference type="Proteomes" id="UP000828048"/>
    </source>
</evidence>